<keyword evidence="2" id="KW-0723">Serine/threonine-protein kinase</keyword>
<keyword evidence="5" id="KW-0418">Kinase</keyword>
<keyword evidence="4" id="KW-0547">Nucleotide-binding</keyword>
<reference evidence="12" key="1">
    <citation type="journal article" date="2013" name="Science">
        <title>The Amborella genome and the evolution of flowering plants.</title>
        <authorList>
            <consortium name="Amborella Genome Project"/>
        </authorList>
    </citation>
    <scope>NUCLEOTIDE SEQUENCE [LARGE SCALE GENOMIC DNA]</scope>
</reference>
<keyword evidence="3" id="KW-0808">Transferase</keyword>
<dbReference type="GO" id="GO:0005737">
    <property type="term" value="C:cytoplasm"/>
    <property type="evidence" value="ECO:0000318"/>
    <property type="project" value="GO_Central"/>
</dbReference>
<feature type="region of interest" description="Disordered" evidence="9">
    <location>
        <begin position="1"/>
        <end position="20"/>
    </location>
</feature>
<dbReference type="OMA" id="KPTCESQ"/>
<dbReference type="FunFam" id="1.10.510.10:FF:000046">
    <property type="entry name" value="probable serine/threonine-protein kinase WNK9"/>
    <property type="match status" value="1"/>
</dbReference>
<gene>
    <name evidence="11" type="ORF">AMTR_s00030p00123700</name>
</gene>
<dbReference type="GO" id="GO:0035556">
    <property type="term" value="P:intracellular signal transduction"/>
    <property type="evidence" value="ECO:0000318"/>
    <property type="project" value="GO_Central"/>
</dbReference>
<evidence type="ECO:0000256" key="5">
    <source>
        <dbReference type="ARBA" id="ARBA00022777"/>
    </source>
</evidence>
<dbReference type="AlphaFoldDB" id="U5D0W9"/>
<dbReference type="Gene3D" id="3.30.200.20">
    <property type="entry name" value="Phosphorylase Kinase, domain 1"/>
    <property type="match status" value="1"/>
</dbReference>
<evidence type="ECO:0000256" key="9">
    <source>
        <dbReference type="SAM" id="MobiDB-lite"/>
    </source>
</evidence>
<feature type="domain" description="Protein kinase" evidence="10">
    <location>
        <begin position="33"/>
        <end position="290"/>
    </location>
</feature>
<keyword evidence="12" id="KW-1185">Reference proteome</keyword>
<comment type="catalytic activity">
    <reaction evidence="7">
        <text>L-threonyl-[protein] + ATP = O-phospho-L-threonyl-[protein] + ADP + H(+)</text>
        <dbReference type="Rhea" id="RHEA:46608"/>
        <dbReference type="Rhea" id="RHEA-COMP:11060"/>
        <dbReference type="Rhea" id="RHEA-COMP:11605"/>
        <dbReference type="ChEBI" id="CHEBI:15378"/>
        <dbReference type="ChEBI" id="CHEBI:30013"/>
        <dbReference type="ChEBI" id="CHEBI:30616"/>
        <dbReference type="ChEBI" id="CHEBI:61977"/>
        <dbReference type="ChEBI" id="CHEBI:456216"/>
        <dbReference type="EC" id="2.7.11.1"/>
    </reaction>
</comment>
<dbReference type="EMBL" id="KI392485">
    <property type="protein sequence ID" value="ERN16059.1"/>
    <property type="molecule type" value="Genomic_DNA"/>
</dbReference>
<dbReference type="HOGENOM" id="CLU_000288_142_0_1"/>
<dbReference type="GO" id="GO:0005524">
    <property type="term" value="F:ATP binding"/>
    <property type="evidence" value="ECO:0007669"/>
    <property type="project" value="UniProtKB-KW"/>
</dbReference>
<feature type="compositionally biased region" description="Polar residues" evidence="9">
    <location>
        <begin position="653"/>
        <end position="662"/>
    </location>
</feature>
<dbReference type="InterPro" id="IPR008271">
    <property type="entry name" value="Ser/Thr_kinase_AS"/>
</dbReference>
<dbReference type="InterPro" id="IPR000719">
    <property type="entry name" value="Prot_kinase_dom"/>
</dbReference>
<dbReference type="OrthoDB" id="4062651at2759"/>
<evidence type="ECO:0000256" key="4">
    <source>
        <dbReference type="ARBA" id="ARBA00022741"/>
    </source>
</evidence>
<evidence type="ECO:0000256" key="7">
    <source>
        <dbReference type="ARBA" id="ARBA00047899"/>
    </source>
</evidence>
<comment type="catalytic activity">
    <reaction evidence="8">
        <text>L-seryl-[protein] + ATP = O-phospho-L-seryl-[protein] + ADP + H(+)</text>
        <dbReference type="Rhea" id="RHEA:17989"/>
        <dbReference type="Rhea" id="RHEA-COMP:9863"/>
        <dbReference type="Rhea" id="RHEA-COMP:11604"/>
        <dbReference type="ChEBI" id="CHEBI:15378"/>
        <dbReference type="ChEBI" id="CHEBI:29999"/>
        <dbReference type="ChEBI" id="CHEBI:30616"/>
        <dbReference type="ChEBI" id="CHEBI:83421"/>
        <dbReference type="ChEBI" id="CHEBI:456216"/>
        <dbReference type="EC" id="2.7.11.1"/>
    </reaction>
</comment>
<dbReference type="GO" id="GO:0004674">
    <property type="term" value="F:protein serine/threonine kinase activity"/>
    <property type="evidence" value="ECO:0000318"/>
    <property type="project" value="GO_Central"/>
</dbReference>
<feature type="compositionally biased region" description="Basic and acidic residues" evidence="9">
    <location>
        <begin position="615"/>
        <end position="652"/>
    </location>
</feature>
<accession>U5D0W9</accession>
<dbReference type="Gene3D" id="3.10.20.90">
    <property type="entry name" value="Phosphatidylinositol 3-kinase Catalytic Subunit, Chain A, domain 1"/>
    <property type="match status" value="1"/>
</dbReference>
<dbReference type="STRING" id="13333.U5D0W9"/>
<dbReference type="InterPro" id="IPR050588">
    <property type="entry name" value="WNK_Ser-Thr_kinase"/>
</dbReference>
<dbReference type="PANTHER" id="PTHR13902">
    <property type="entry name" value="SERINE/THREONINE-PROTEIN KINASE WNK WITH NO LYSINE -RELATED"/>
    <property type="match status" value="1"/>
</dbReference>
<dbReference type="SMART" id="SM00220">
    <property type="entry name" value="S_TKc"/>
    <property type="match status" value="1"/>
</dbReference>
<protein>
    <recommendedName>
        <fullName evidence="1">non-specific serine/threonine protein kinase</fullName>
        <ecNumber evidence="1">2.7.11.1</ecNumber>
    </recommendedName>
</protein>
<feature type="region of interest" description="Disordered" evidence="9">
    <location>
        <begin position="615"/>
        <end position="662"/>
    </location>
</feature>
<dbReference type="Proteomes" id="UP000017836">
    <property type="component" value="Unassembled WGS sequence"/>
</dbReference>
<dbReference type="KEGG" id="atr:18444357"/>
<evidence type="ECO:0000256" key="3">
    <source>
        <dbReference type="ARBA" id="ARBA00022679"/>
    </source>
</evidence>
<name>U5D0W9_AMBTC</name>
<dbReference type="PROSITE" id="PS50011">
    <property type="entry name" value="PROTEIN_KINASE_DOM"/>
    <property type="match status" value="1"/>
</dbReference>
<evidence type="ECO:0000259" key="10">
    <source>
        <dbReference type="PROSITE" id="PS50011"/>
    </source>
</evidence>
<dbReference type="PROSITE" id="PS00108">
    <property type="entry name" value="PROTEIN_KINASE_ST"/>
    <property type="match status" value="1"/>
</dbReference>
<evidence type="ECO:0000256" key="2">
    <source>
        <dbReference type="ARBA" id="ARBA00022527"/>
    </source>
</evidence>
<dbReference type="CDD" id="cd13983">
    <property type="entry name" value="STKc_WNK"/>
    <property type="match status" value="1"/>
</dbReference>
<evidence type="ECO:0000313" key="12">
    <source>
        <dbReference type="Proteomes" id="UP000017836"/>
    </source>
</evidence>
<dbReference type="Pfam" id="PF00069">
    <property type="entry name" value="Pkinase"/>
    <property type="match status" value="1"/>
</dbReference>
<dbReference type="eggNOG" id="KOG0584">
    <property type="taxonomic scope" value="Eukaryota"/>
</dbReference>
<evidence type="ECO:0000256" key="8">
    <source>
        <dbReference type="ARBA" id="ARBA00048679"/>
    </source>
</evidence>
<organism evidence="11 12">
    <name type="scientific">Amborella trichopoda</name>
    <dbReference type="NCBI Taxonomy" id="13333"/>
    <lineage>
        <taxon>Eukaryota</taxon>
        <taxon>Viridiplantae</taxon>
        <taxon>Streptophyta</taxon>
        <taxon>Embryophyta</taxon>
        <taxon>Tracheophyta</taxon>
        <taxon>Spermatophyta</taxon>
        <taxon>Magnoliopsida</taxon>
        <taxon>Amborellales</taxon>
        <taxon>Amborellaceae</taxon>
        <taxon>Amborella</taxon>
    </lineage>
</organism>
<dbReference type="InterPro" id="IPR011009">
    <property type="entry name" value="Kinase-like_dom_sf"/>
</dbReference>
<dbReference type="Gramene" id="ERN16059">
    <property type="protein sequence ID" value="ERN16059"/>
    <property type="gene ID" value="AMTR_s00030p00123700"/>
</dbReference>
<evidence type="ECO:0000256" key="6">
    <source>
        <dbReference type="ARBA" id="ARBA00022840"/>
    </source>
</evidence>
<dbReference type="FunFam" id="3.30.200.20:FF:000075">
    <property type="entry name" value="Probable serine/threonine-protein kinase WNK1"/>
    <property type="match status" value="1"/>
</dbReference>
<dbReference type="SUPFAM" id="SSF56112">
    <property type="entry name" value="Protein kinase-like (PK-like)"/>
    <property type="match status" value="1"/>
</dbReference>
<sequence length="727" mass="81644">MNCGCGQEGEVCSGQAEPPDPDVLELDPTRRYVRFKDVLGRGAFKTVYKAFDEFDGIEVAWNQVKIDEVLQSPEDLERLYSEVHLLKSLKHENIIKFYNSWIDDQNKTVNIITELFTSGSLRQYRKKHRKIDMKAVKSWARQILQGLVYLHSHNPPIIHRDLKCDNIFINGNHGEVKIGDLGLATVMQQANAHSVIGTPEFMAPELYEEDYNELADIYSFGMCLLEMVTFDYPYSECWNSAQIYKKVSSGIMPASLNKVKDPDMKCFIEKCLVPAAKRLPAKELLKDPFLKLDGLRESFGHDSLPLPDIIFPKTGAFGDRCVLSEDTTNVHPVGTTMDIDDDEDEEYGLPIVTIVENGIVDGPPSPSLEVQMSRKDHDFRLKGERNDQNTISLILRIADLSGRVRNIHFLFYLDSDTALSVASEMVEQLELSDQNVTLIAELIDLLVFNLVPNWKPCMPIDKLVTLDGIKISQSPPSKSSELLENPNHFTGDSIKTSCSIQNMIQTVDILSPPPVCYASLEEGSVKPTCESQNMVSIEERTSNIKPTCESQNMVSIEERTSDVKPTCESQSMVGIEERTSDVSFVSAVSTEEGEKKLSITCICLDSGCEAFSHHDMTQKRESNHDMTQKREPSKRNDVRGVSRENTNGEKEASTNSMTSNDLSTSFSMLSNASSVVSAGLNEDKELRAELEMINLEFHRVIEELLSKKHQAIEAAKKRLNQKKISAH</sequence>
<evidence type="ECO:0000313" key="11">
    <source>
        <dbReference type="EMBL" id="ERN16059.1"/>
    </source>
</evidence>
<evidence type="ECO:0000256" key="1">
    <source>
        <dbReference type="ARBA" id="ARBA00012513"/>
    </source>
</evidence>
<dbReference type="EC" id="2.7.11.1" evidence="1"/>
<keyword evidence="6" id="KW-0067">ATP-binding</keyword>
<proteinExistence type="predicted"/>
<dbReference type="Gene3D" id="1.10.510.10">
    <property type="entry name" value="Transferase(Phosphotransferase) domain 1"/>
    <property type="match status" value="1"/>
</dbReference>